<proteinExistence type="predicted"/>
<evidence type="ECO:0000313" key="4">
    <source>
        <dbReference type="Proteomes" id="UP000192578"/>
    </source>
</evidence>
<dbReference type="OrthoDB" id="10497407at2759"/>
<dbReference type="AlphaFoldDB" id="A0A1W0XAD5"/>
<keyword evidence="4" id="KW-1185">Reference proteome</keyword>
<organism evidence="3 4">
    <name type="scientific">Hypsibius exemplaris</name>
    <name type="common">Freshwater tardigrade</name>
    <dbReference type="NCBI Taxonomy" id="2072580"/>
    <lineage>
        <taxon>Eukaryota</taxon>
        <taxon>Metazoa</taxon>
        <taxon>Ecdysozoa</taxon>
        <taxon>Tardigrada</taxon>
        <taxon>Eutardigrada</taxon>
        <taxon>Parachela</taxon>
        <taxon>Hypsibioidea</taxon>
        <taxon>Hypsibiidae</taxon>
        <taxon>Hypsibius</taxon>
    </lineage>
</organism>
<evidence type="ECO:0000256" key="1">
    <source>
        <dbReference type="SAM" id="MobiDB-lite"/>
    </source>
</evidence>
<dbReference type="EMBL" id="MTYJ01000007">
    <property type="protein sequence ID" value="OQV24282.1"/>
    <property type="molecule type" value="Genomic_DNA"/>
</dbReference>
<keyword evidence="2" id="KW-1133">Transmembrane helix</keyword>
<keyword evidence="2" id="KW-0472">Membrane</keyword>
<feature type="compositionally biased region" description="Basic and acidic residues" evidence="1">
    <location>
        <begin position="145"/>
        <end position="172"/>
    </location>
</feature>
<sequence length="270" mass="30214">MSALCNQSLIAPPVGVAVINTTFTLFILLFKTFATALPVEQTAVIRNLTKEQIQIAEAGDKKHIFFSWSGGFRVTTNGSHHSFEEKPHEIVATGSDINGTLNVGDFFPPGYLIGAKHFGNDSLEGIGKDDAIENSSVAPRRRRRDTQEERELREAMRNAKADHDKNEEHEHESEDEFELSPEMKVKIYSAVILCTIFLVVFVMCIWPLFKCCRTCCQVGTAGCLACWDLIHCRDPGYRVMCLAAKQAGLDPPSPEEYDRFMTGQWPLLVD</sequence>
<feature type="transmembrane region" description="Helical" evidence="2">
    <location>
        <begin position="12"/>
        <end position="30"/>
    </location>
</feature>
<evidence type="ECO:0000313" key="3">
    <source>
        <dbReference type="EMBL" id="OQV24282.1"/>
    </source>
</evidence>
<accession>A0A1W0XAD5</accession>
<reference evidence="4" key="1">
    <citation type="submission" date="2017-01" db="EMBL/GenBank/DDBJ databases">
        <title>Comparative genomics of anhydrobiosis in the tardigrade Hypsibius dujardini.</title>
        <authorList>
            <person name="Yoshida Y."/>
            <person name="Koutsovoulos G."/>
            <person name="Laetsch D."/>
            <person name="Stevens L."/>
            <person name="Kumar S."/>
            <person name="Horikawa D."/>
            <person name="Ishino K."/>
            <person name="Komine S."/>
            <person name="Tomita M."/>
            <person name="Blaxter M."/>
            <person name="Arakawa K."/>
        </authorList>
    </citation>
    <scope>NUCLEOTIDE SEQUENCE [LARGE SCALE GENOMIC DNA]</scope>
    <source>
        <strain evidence="4">Z151</strain>
    </source>
</reference>
<comment type="caution">
    <text evidence="3">The sequence shown here is derived from an EMBL/GenBank/DDBJ whole genome shotgun (WGS) entry which is preliminary data.</text>
</comment>
<evidence type="ECO:0000256" key="2">
    <source>
        <dbReference type="SAM" id="Phobius"/>
    </source>
</evidence>
<dbReference type="Proteomes" id="UP000192578">
    <property type="component" value="Unassembled WGS sequence"/>
</dbReference>
<name>A0A1W0XAD5_HYPEX</name>
<keyword evidence="2" id="KW-0812">Transmembrane</keyword>
<feature type="transmembrane region" description="Helical" evidence="2">
    <location>
        <begin position="187"/>
        <end position="209"/>
    </location>
</feature>
<protein>
    <submittedName>
        <fullName evidence="3">Uncharacterized protein</fullName>
    </submittedName>
</protein>
<gene>
    <name evidence="3" type="ORF">BV898_01823</name>
</gene>
<feature type="region of interest" description="Disordered" evidence="1">
    <location>
        <begin position="134"/>
        <end position="176"/>
    </location>
</feature>